<evidence type="ECO:0000313" key="1">
    <source>
        <dbReference type="EMBL" id="SHF29181.1"/>
    </source>
</evidence>
<dbReference type="EMBL" id="FQUO01000006">
    <property type="protein sequence ID" value="SHF29181.1"/>
    <property type="molecule type" value="Genomic_DNA"/>
</dbReference>
<keyword evidence="2" id="KW-1185">Reference proteome</keyword>
<accession>A0A1M5AFZ0</accession>
<reference evidence="1 2" key="1">
    <citation type="submission" date="2016-11" db="EMBL/GenBank/DDBJ databases">
        <authorList>
            <person name="Jaros S."/>
            <person name="Januszkiewicz K."/>
            <person name="Wedrychowicz H."/>
        </authorList>
    </citation>
    <scope>NUCLEOTIDE SEQUENCE [LARGE SCALE GENOMIC DNA]</scope>
    <source>
        <strain evidence="1 2">DSM 26897</strain>
    </source>
</reference>
<evidence type="ECO:0008006" key="3">
    <source>
        <dbReference type="Google" id="ProtNLM"/>
    </source>
</evidence>
<dbReference type="Proteomes" id="UP000184368">
    <property type="component" value="Unassembled WGS sequence"/>
</dbReference>
<sequence length="229" mass="25158">MSLNNIPLNNRLLSQLYTDTLLDTSVPHKHVQEIEPKVKVVEKVQADVTEPVVTPKPAPAAAPEQLKAPAAVAPPLAASATTLLPLEEPAPKYEASPVAMGNTPSLGGNKKGILIVVSNDAYPYLPDAELEFLSNILSACRLSIADVAIVNFHHYPQPYTELLKQFNSKQVLLMGVTPQQVDLPFNFPHFQLQNFDQRTYLCALPLGPISQNRDLKMQLWGCLKNMFGI</sequence>
<dbReference type="AlphaFoldDB" id="A0A1M5AFZ0"/>
<gene>
    <name evidence="1" type="ORF">SAMN05444008_106248</name>
</gene>
<evidence type="ECO:0000313" key="2">
    <source>
        <dbReference type="Proteomes" id="UP000184368"/>
    </source>
</evidence>
<dbReference type="STRING" id="1302690.BUE76_08765"/>
<organism evidence="1 2">
    <name type="scientific">Cnuella takakiae</name>
    <dbReference type="NCBI Taxonomy" id="1302690"/>
    <lineage>
        <taxon>Bacteria</taxon>
        <taxon>Pseudomonadati</taxon>
        <taxon>Bacteroidota</taxon>
        <taxon>Chitinophagia</taxon>
        <taxon>Chitinophagales</taxon>
        <taxon>Chitinophagaceae</taxon>
        <taxon>Cnuella</taxon>
    </lineage>
</organism>
<protein>
    <recommendedName>
        <fullName evidence="3">DNA polymerase III, psi subunit</fullName>
    </recommendedName>
</protein>
<dbReference type="RefSeq" id="WP_073042573.1">
    <property type="nucleotide sequence ID" value="NZ_FQUO01000006.1"/>
</dbReference>
<name>A0A1M5AFZ0_9BACT</name>
<dbReference type="OrthoDB" id="824384at2"/>
<proteinExistence type="predicted"/>